<feature type="transmembrane region" description="Helical" evidence="1">
    <location>
        <begin position="166"/>
        <end position="186"/>
    </location>
</feature>
<evidence type="ECO:0000256" key="1">
    <source>
        <dbReference type="SAM" id="Phobius"/>
    </source>
</evidence>
<dbReference type="InterPro" id="IPR005804">
    <property type="entry name" value="FA_desaturase_dom"/>
</dbReference>
<gene>
    <name evidence="3" type="ORF">EGW08_015055</name>
</gene>
<dbReference type="GO" id="GO:0006629">
    <property type="term" value="P:lipid metabolic process"/>
    <property type="evidence" value="ECO:0007669"/>
    <property type="project" value="InterPro"/>
</dbReference>
<evidence type="ECO:0000259" key="2">
    <source>
        <dbReference type="Pfam" id="PF00487"/>
    </source>
</evidence>
<keyword evidence="1" id="KW-0812">Transmembrane</keyword>
<feature type="transmembrane region" description="Helical" evidence="1">
    <location>
        <begin position="286"/>
        <end position="307"/>
    </location>
</feature>
<dbReference type="AlphaFoldDB" id="A0A3S0ZEP0"/>
<dbReference type="OrthoDB" id="1461976at2759"/>
<evidence type="ECO:0000313" key="4">
    <source>
        <dbReference type="Proteomes" id="UP000271974"/>
    </source>
</evidence>
<keyword evidence="1" id="KW-0472">Membrane</keyword>
<reference evidence="3 4" key="1">
    <citation type="submission" date="2019-01" db="EMBL/GenBank/DDBJ databases">
        <title>A draft genome assembly of the solar-powered sea slug Elysia chlorotica.</title>
        <authorList>
            <person name="Cai H."/>
            <person name="Li Q."/>
            <person name="Fang X."/>
            <person name="Li J."/>
            <person name="Curtis N.E."/>
            <person name="Altenburger A."/>
            <person name="Shibata T."/>
            <person name="Feng M."/>
            <person name="Maeda T."/>
            <person name="Schwartz J.A."/>
            <person name="Shigenobu S."/>
            <person name="Lundholm N."/>
            <person name="Nishiyama T."/>
            <person name="Yang H."/>
            <person name="Hasebe M."/>
            <person name="Li S."/>
            <person name="Pierce S.K."/>
            <person name="Wang J."/>
        </authorList>
    </citation>
    <scope>NUCLEOTIDE SEQUENCE [LARGE SCALE GENOMIC DNA]</scope>
    <source>
        <strain evidence="3">EC2010</strain>
        <tissue evidence="3">Whole organism of an adult</tissue>
    </source>
</reference>
<name>A0A3S0ZEP0_ELYCH</name>
<feature type="domain" description="Fatty acid desaturase" evidence="2">
    <location>
        <begin position="137"/>
        <end position="375"/>
    </location>
</feature>
<dbReference type="PANTHER" id="PTHR32100">
    <property type="entry name" value="OMEGA-6 FATTY ACID DESATURASE, CHLOROPLASTIC"/>
    <property type="match status" value="1"/>
</dbReference>
<sequence>METASSSANRNTERGGGKLGRFVLIWQLFQMLHLMPLPESEQPAGEEGGQDVPLEAQDVSLQARSKEDVLSKHNLPKQVPSIIDIKKVVPKHCFEPIPALSVYYMFKDFFLVGCLYQLSQWSWQYLPASAQIVLTPLYFLVQGTVYTGIFVVGHDAGHGSFSNSELLNTVCGNICHTFLLCPYYMWKLSHRHHHKNTGNIDKDEVFYPVRKSQDPKVRLTIPGFGLGIGWFMYLVHGYRPRGVPHFNLWIPMFRGHVVQCAVSMACLIGWCLALNWCRMTFGLGWVLYHHTVPTAIFATYIVIITFLHHSEEGVPWYGDDIWSNVRGQLSSVDRLYGWCHALIHNIGTHQIHHLFPKVPHYHLEEATVHFRKAFPSLVNINNDRILPAFCRMFLKYVHQNVVDDNASIHVYK</sequence>
<feature type="transmembrane region" description="Helical" evidence="1">
    <location>
        <begin position="219"/>
        <end position="236"/>
    </location>
</feature>
<evidence type="ECO:0000313" key="3">
    <source>
        <dbReference type="EMBL" id="RUS77188.1"/>
    </source>
</evidence>
<dbReference type="InterPro" id="IPR012171">
    <property type="entry name" value="Fatty_acid_desaturase"/>
</dbReference>
<dbReference type="EMBL" id="RQTK01000602">
    <property type="protein sequence ID" value="RUS77188.1"/>
    <property type="molecule type" value="Genomic_DNA"/>
</dbReference>
<feature type="transmembrane region" description="Helical" evidence="1">
    <location>
        <begin position="132"/>
        <end position="154"/>
    </location>
</feature>
<protein>
    <recommendedName>
        <fullName evidence="2">Fatty acid desaturase domain-containing protein</fullName>
    </recommendedName>
</protein>
<feature type="transmembrane region" description="Helical" evidence="1">
    <location>
        <begin position="256"/>
        <end position="274"/>
    </location>
</feature>
<keyword evidence="1" id="KW-1133">Transmembrane helix</keyword>
<comment type="caution">
    <text evidence="3">The sequence shown here is derived from an EMBL/GenBank/DDBJ whole genome shotgun (WGS) entry which is preliminary data.</text>
</comment>
<dbReference type="GO" id="GO:0016491">
    <property type="term" value="F:oxidoreductase activity"/>
    <property type="evidence" value="ECO:0007669"/>
    <property type="project" value="InterPro"/>
</dbReference>
<proteinExistence type="predicted"/>
<keyword evidence="4" id="KW-1185">Reference proteome</keyword>
<accession>A0A3S0ZEP0</accession>
<dbReference type="CDD" id="cd03507">
    <property type="entry name" value="Delta12-FADS-like"/>
    <property type="match status" value="1"/>
</dbReference>
<dbReference type="STRING" id="188477.A0A3S0ZEP0"/>
<dbReference type="Pfam" id="PF00487">
    <property type="entry name" value="FA_desaturase"/>
    <property type="match status" value="1"/>
</dbReference>
<organism evidence="3 4">
    <name type="scientific">Elysia chlorotica</name>
    <name type="common">Eastern emerald elysia</name>
    <name type="synonym">Sea slug</name>
    <dbReference type="NCBI Taxonomy" id="188477"/>
    <lineage>
        <taxon>Eukaryota</taxon>
        <taxon>Metazoa</taxon>
        <taxon>Spiralia</taxon>
        <taxon>Lophotrochozoa</taxon>
        <taxon>Mollusca</taxon>
        <taxon>Gastropoda</taxon>
        <taxon>Heterobranchia</taxon>
        <taxon>Euthyneura</taxon>
        <taxon>Panpulmonata</taxon>
        <taxon>Sacoglossa</taxon>
        <taxon>Placobranchoidea</taxon>
        <taxon>Plakobranchidae</taxon>
        <taxon>Elysia</taxon>
    </lineage>
</organism>
<dbReference type="Proteomes" id="UP000271974">
    <property type="component" value="Unassembled WGS sequence"/>
</dbReference>